<organism evidence="2 3">
    <name type="scientific">Streptomyces fildesensis</name>
    <dbReference type="NCBI Taxonomy" id="375757"/>
    <lineage>
        <taxon>Bacteria</taxon>
        <taxon>Bacillati</taxon>
        <taxon>Actinomycetota</taxon>
        <taxon>Actinomycetes</taxon>
        <taxon>Kitasatosporales</taxon>
        <taxon>Streptomycetaceae</taxon>
        <taxon>Streptomyces</taxon>
    </lineage>
</organism>
<dbReference type="InterPro" id="IPR037401">
    <property type="entry name" value="SnoaL-like"/>
</dbReference>
<dbReference type="Proteomes" id="UP001614394">
    <property type="component" value="Unassembled WGS sequence"/>
</dbReference>
<dbReference type="Gene3D" id="3.10.450.50">
    <property type="match status" value="1"/>
</dbReference>
<dbReference type="InterPro" id="IPR032710">
    <property type="entry name" value="NTF2-like_dom_sf"/>
</dbReference>
<dbReference type="Pfam" id="PF12680">
    <property type="entry name" value="SnoaL_2"/>
    <property type="match status" value="1"/>
</dbReference>
<evidence type="ECO:0000313" key="3">
    <source>
        <dbReference type="Proteomes" id="UP001614394"/>
    </source>
</evidence>
<evidence type="ECO:0000259" key="1">
    <source>
        <dbReference type="Pfam" id="PF12680"/>
    </source>
</evidence>
<sequence>MTDHLSPALKTALAYHDAWTGKDFERAMTYIADDIVCDAPAGRIEGSAAYRAFMGPFVQMLISAEMIAAFGDDETALVMYGTETVLVKHAPGAECVTVKDGRITYSRFLFDRTPFEAARQAGHLASGQPGRQPAT</sequence>
<dbReference type="EMBL" id="JBITYG010000006">
    <property type="protein sequence ID" value="MFI9103039.1"/>
    <property type="molecule type" value="Genomic_DNA"/>
</dbReference>
<keyword evidence="3" id="KW-1185">Reference proteome</keyword>
<feature type="domain" description="SnoaL-like" evidence="1">
    <location>
        <begin position="14"/>
        <end position="105"/>
    </location>
</feature>
<comment type="caution">
    <text evidence="2">The sequence shown here is derived from an EMBL/GenBank/DDBJ whole genome shotgun (WGS) entry which is preliminary data.</text>
</comment>
<protein>
    <submittedName>
        <fullName evidence="2">Nuclear transport factor 2 family protein</fullName>
    </submittedName>
</protein>
<proteinExistence type="predicted"/>
<dbReference type="SUPFAM" id="SSF54427">
    <property type="entry name" value="NTF2-like"/>
    <property type="match status" value="1"/>
</dbReference>
<dbReference type="RefSeq" id="WP_399651463.1">
    <property type="nucleotide sequence ID" value="NZ_JBITYG010000006.1"/>
</dbReference>
<reference evidence="2 3" key="1">
    <citation type="submission" date="2024-10" db="EMBL/GenBank/DDBJ databases">
        <title>The Natural Products Discovery Center: Release of the First 8490 Sequenced Strains for Exploring Actinobacteria Biosynthetic Diversity.</title>
        <authorList>
            <person name="Kalkreuter E."/>
            <person name="Kautsar S.A."/>
            <person name="Yang D."/>
            <person name="Bader C.D."/>
            <person name="Teijaro C.N."/>
            <person name="Fluegel L."/>
            <person name="Davis C.M."/>
            <person name="Simpson J.R."/>
            <person name="Lauterbach L."/>
            <person name="Steele A.D."/>
            <person name="Gui C."/>
            <person name="Meng S."/>
            <person name="Li G."/>
            <person name="Viehrig K."/>
            <person name="Ye F."/>
            <person name="Su P."/>
            <person name="Kiefer A.F."/>
            <person name="Nichols A."/>
            <person name="Cepeda A.J."/>
            <person name="Yan W."/>
            <person name="Fan B."/>
            <person name="Jiang Y."/>
            <person name="Adhikari A."/>
            <person name="Zheng C.-J."/>
            <person name="Schuster L."/>
            <person name="Cowan T.M."/>
            <person name="Smanski M.J."/>
            <person name="Chevrette M.G."/>
            <person name="De Carvalho L.P.S."/>
            <person name="Shen B."/>
        </authorList>
    </citation>
    <scope>NUCLEOTIDE SEQUENCE [LARGE SCALE GENOMIC DNA]</scope>
    <source>
        <strain evidence="2 3">NPDC053399</strain>
    </source>
</reference>
<evidence type="ECO:0000313" key="2">
    <source>
        <dbReference type="EMBL" id="MFI9103039.1"/>
    </source>
</evidence>
<accession>A0ABW8C9B7</accession>
<gene>
    <name evidence="2" type="ORF">ACIGXA_21200</name>
</gene>
<name>A0ABW8C9B7_9ACTN</name>